<proteinExistence type="predicted"/>
<sequence>MMDETTPEESAFITREGGLLPRARSLQEELEQFADHLSHIYADYFHPQLSAQIYTSFSNILRAEIAWLQKNAKDVDPGGGLASHKARSSNLPYYEALWDTAKRSNNITMLRYGVSSQQYSKQILAPGTRIFRSFGESRPSKDCNLIIDIIADGGQSWWKVSSMTNKRLVFDMAREAVFCGDSSDDDEGDGTDSVLESADADIPLIKLAKALASAVQGYRIRTRCPTPYLVLPRMIEGEHPKIDAILNTCRRIGVNVLCGNTLSPAPALSTDLLHRMAPDPKTSFSETLNIDTSVLVGLASDFSHSTAPPQPWFRRSHLDHAELESKQPALSLFYPILGSKKLVCTKEADETFRHIVDTIGTESEKARAECLILGDAQWTRERRLEKLRSLSIHGVPLDLQLPIRVVDTSKDAYAPHISEAAEEKTNILLNPGRSVFLYGWSSRQTTLTCNSVAVKQLEKSLETLTELGEQDWPTIWAFPTSRPLVGTPPPDNGHKRVRKHIGDCSVKCTCGVEELYGHQSDVTIL</sequence>
<evidence type="ECO:0000313" key="3">
    <source>
        <dbReference type="Proteomes" id="UP000293360"/>
    </source>
</evidence>
<feature type="domain" description="DUF1308" evidence="1">
    <location>
        <begin position="288"/>
        <end position="372"/>
    </location>
</feature>
<organism evidence="2 3">
    <name type="scientific">Monosporascus ibericus</name>
    <dbReference type="NCBI Taxonomy" id="155417"/>
    <lineage>
        <taxon>Eukaryota</taxon>
        <taxon>Fungi</taxon>
        <taxon>Dikarya</taxon>
        <taxon>Ascomycota</taxon>
        <taxon>Pezizomycotina</taxon>
        <taxon>Sordariomycetes</taxon>
        <taxon>Xylariomycetidae</taxon>
        <taxon>Xylariales</taxon>
        <taxon>Xylariales incertae sedis</taxon>
        <taxon>Monosporascus</taxon>
    </lineage>
</organism>
<dbReference type="PANTHER" id="PTHR13379:SF0">
    <property type="entry name" value="UPF0415 PROTEIN C7ORF25"/>
    <property type="match status" value="1"/>
</dbReference>
<comment type="caution">
    <text evidence="2">The sequence shown here is derived from an EMBL/GenBank/DDBJ whole genome shotgun (WGS) entry which is preliminary data.</text>
</comment>
<protein>
    <recommendedName>
        <fullName evidence="1">DUF1308 domain-containing protein</fullName>
    </recommendedName>
</protein>
<reference evidence="2 3" key="1">
    <citation type="submission" date="2018-06" db="EMBL/GenBank/DDBJ databases">
        <title>Complete Genomes of Monosporascus.</title>
        <authorList>
            <person name="Robinson A.J."/>
            <person name="Natvig D.O."/>
        </authorList>
    </citation>
    <scope>NUCLEOTIDE SEQUENCE [LARGE SCALE GENOMIC DNA]</scope>
    <source>
        <strain evidence="2 3">CBS 110550</strain>
    </source>
</reference>
<dbReference type="PANTHER" id="PTHR13379">
    <property type="entry name" value="UNCHARACTERIZED DUF1308"/>
    <property type="match status" value="1"/>
</dbReference>
<dbReference type="EMBL" id="QJNU01000530">
    <property type="protein sequence ID" value="RYO95898.1"/>
    <property type="molecule type" value="Genomic_DNA"/>
</dbReference>
<evidence type="ECO:0000259" key="1">
    <source>
        <dbReference type="Pfam" id="PF07000"/>
    </source>
</evidence>
<evidence type="ECO:0000313" key="2">
    <source>
        <dbReference type="EMBL" id="RYO95898.1"/>
    </source>
</evidence>
<dbReference type="Proteomes" id="UP000293360">
    <property type="component" value="Unassembled WGS sequence"/>
</dbReference>
<gene>
    <name evidence="2" type="ORF">DL764_007570</name>
</gene>
<dbReference type="OrthoDB" id="441890at2759"/>
<keyword evidence="3" id="KW-1185">Reference proteome</keyword>
<dbReference type="InterPro" id="IPR010733">
    <property type="entry name" value="DUF1308"/>
</dbReference>
<name>A0A4Q4T2L6_9PEZI</name>
<dbReference type="Pfam" id="PF07000">
    <property type="entry name" value="DUF1308"/>
    <property type="match status" value="1"/>
</dbReference>
<accession>A0A4Q4T2L6</accession>
<dbReference type="AlphaFoldDB" id="A0A4Q4T2L6"/>
<dbReference type="STRING" id="155417.A0A4Q4T2L6"/>